<dbReference type="PROSITE" id="PS51318">
    <property type="entry name" value="TAT"/>
    <property type="match status" value="1"/>
</dbReference>
<dbReference type="InterPro" id="IPR000192">
    <property type="entry name" value="Aminotrans_V_dom"/>
</dbReference>
<dbReference type="Gene3D" id="3.90.1150.10">
    <property type="entry name" value="Aspartate Aminotransferase, domain 1"/>
    <property type="match status" value="1"/>
</dbReference>
<feature type="chain" id="PRO_5045702278" evidence="2">
    <location>
        <begin position="28"/>
        <end position="433"/>
    </location>
</feature>
<dbReference type="InterPro" id="IPR015421">
    <property type="entry name" value="PyrdxlP-dep_Trfase_major"/>
</dbReference>
<dbReference type="Gene3D" id="3.40.640.10">
    <property type="entry name" value="Type I PLP-dependent aspartate aminotransferase-like (Major domain)"/>
    <property type="match status" value="1"/>
</dbReference>
<organism evidence="4 5">
    <name type="scientific">Congregibacter variabilis</name>
    <dbReference type="NCBI Taxonomy" id="3081200"/>
    <lineage>
        <taxon>Bacteria</taxon>
        <taxon>Pseudomonadati</taxon>
        <taxon>Pseudomonadota</taxon>
        <taxon>Gammaproteobacteria</taxon>
        <taxon>Cellvibrionales</taxon>
        <taxon>Halieaceae</taxon>
        <taxon>Congregibacter</taxon>
    </lineage>
</organism>
<dbReference type="RefSeq" id="WP_407349423.1">
    <property type="nucleotide sequence ID" value="NZ_CP136864.1"/>
</dbReference>
<dbReference type="EMBL" id="CP136864">
    <property type="protein sequence ID" value="WOJ94790.1"/>
    <property type="molecule type" value="Genomic_DNA"/>
</dbReference>
<feature type="signal peptide" evidence="2">
    <location>
        <begin position="1"/>
        <end position="27"/>
    </location>
</feature>
<name>A0ABZ0I6I7_9GAMM</name>
<accession>A0ABZ0I6I7</accession>
<dbReference type="PANTHER" id="PTHR43092">
    <property type="entry name" value="L-CYSTEINE DESULFHYDRASE"/>
    <property type="match status" value="1"/>
</dbReference>
<protein>
    <submittedName>
        <fullName evidence="4">Aminotransferase class V-fold PLP-dependent enzyme</fullName>
    </submittedName>
</protein>
<keyword evidence="4" id="KW-0032">Aminotransferase</keyword>
<dbReference type="SUPFAM" id="SSF53383">
    <property type="entry name" value="PLP-dependent transferases"/>
    <property type="match status" value="1"/>
</dbReference>
<reference evidence="4 5" key="1">
    <citation type="submission" date="2023-10" db="EMBL/GenBank/DDBJ databases">
        <title>Two novel species belonging to the OM43/NOR5 clade.</title>
        <authorList>
            <person name="Park M."/>
        </authorList>
    </citation>
    <scope>NUCLEOTIDE SEQUENCE [LARGE SCALE GENOMIC DNA]</scope>
    <source>
        <strain evidence="4 5">IMCC43200</strain>
    </source>
</reference>
<dbReference type="GO" id="GO:0008483">
    <property type="term" value="F:transaminase activity"/>
    <property type="evidence" value="ECO:0007669"/>
    <property type="project" value="UniProtKB-KW"/>
</dbReference>
<keyword evidence="5" id="KW-1185">Reference proteome</keyword>
<feature type="domain" description="Aminotransferase class V" evidence="3">
    <location>
        <begin position="96"/>
        <end position="402"/>
    </location>
</feature>
<keyword evidence="1" id="KW-0663">Pyridoxal phosphate</keyword>
<keyword evidence="2" id="KW-0732">Signal</keyword>
<evidence type="ECO:0000259" key="3">
    <source>
        <dbReference type="Pfam" id="PF00266"/>
    </source>
</evidence>
<evidence type="ECO:0000256" key="1">
    <source>
        <dbReference type="ARBA" id="ARBA00022898"/>
    </source>
</evidence>
<dbReference type="InterPro" id="IPR006311">
    <property type="entry name" value="TAT_signal"/>
</dbReference>
<evidence type="ECO:0000313" key="4">
    <source>
        <dbReference type="EMBL" id="WOJ94790.1"/>
    </source>
</evidence>
<sequence length="433" mass="47222">MANLNRRQVLAALAAGAAAVPALGLQAAQRSSMPAPPAGQNAAALAKNEDFWREVAGYYDRTEGIVNLEHGYWGKMAKPVQQAYVEATRMVNAQNSYYGRKGYAADAKRAVNVIAEALGAHEDEIVVTRNASEAIHNLIRQYQGLNKGDAVLYADVDYPQFKTTMHWLEESRGVQARVISLPSRATQKDILDLYRQAFDANPNLKLMLLTHVSNQHGLVIPVAAITAEARQRGIDVICDSAQSWGLLDYKIGDLGVDWAGFNLHKWIGSPVGLGVLYMRRGTLEKVAPYPGETDPDNSKAATRIHTGTANFASILAIPAALEFHQAIGAANKEARLRHLRRLWTNEAQDMPHIEVLGGADEASWTGMGAFRLAGKSSPSDAKDLQQRLENEFGIFTVVRKGLASGHCVRITPQVFSSSQEIASLTSAMRQLRA</sequence>
<dbReference type="Proteomes" id="UP001626537">
    <property type="component" value="Chromosome"/>
</dbReference>
<gene>
    <name evidence="4" type="ORF">R0135_06380</name>
</gene>
<dbReference type="PANTHER" id="PTHR43092:SF6">
    <property type="entry name" value="BLR1280 PROTEIN"/>
    <property type="match status" value="1"/>
</dbReference>
<evidence type="ECO:0000313" key="5">
    <source>
        <dbReference type="Proteomes" id="UP001626537"/>
    </source>
</evidence>
<dbReference type="Pfam" id="PF00266">
    <property type="entry name" value="Aminotran_5"/>
    <property type="match status" value="1"/>
</dbReference>
<evidence type="ECO:0000256" key="2">
    <source>
        <dbReference type="SAM" id="SignalP"/>
    </source>
</evidence>
<proteinExistence type="predicted"/>
<keyword evidence="4" id="KW-0808">Transferase</keyword>
<dbReference type="InterPro" id="IPR015422">
    <property type="entry name" value="PyrdxlP-dep_Trfase_small"/>
</dbReference>
<dbReference type="InterPro" id="IPR015424">
    <property type="entry name" value="PyrdxlP-dep_Trfase"/>
</dbReference>